<dbReference type="OrthoDB" id="18853at2759"/>
<accession>V4B9J0</accession>
<keyword evidence="3" id="KW-0967">Endosome</keyword>
<dbReference type="OMA" id="QYYNHFH"/>
<dbReference type="InterPro" id="IPR036872">
    <property type="entry name" value="CH_dom_sf"/>
</dbReference>
<reference evidence="6 7" key="1">
    <citation type="journal article" date="2013" name="Nature">
        <title>Insights into bilaterian evolution from three spiralian genomes.</title>
        <authorList>
            <person name="Simakov O."/>
            <person name="Marletaz F."/>
            <person name="Cho S.J."/>
            <person name="Edsinger-Gonzales E."/>
            <person name="Havlak P."/>
            <person name="Hellsten U."/>
            <person name="Kuo D.H."/>
            <person name="Larsson T."/>
            <person name="Lv J."/>
            <person name="Arendt D."/>
            <person name="Savage R."/>
            <person name="Osoegawa K."/>
            <person name="de Jong P."/>
            <person name="Grimwood J."/>
            <person name="Chapman J.A."/>
            <person name="Shapiro H."/>
            <person name="Aerts A."/>
            <person name="Otillar R.P."/>
            <person name="Terry A.Y."/>
            <person name="Boore J.L."/>
            <person name="Grigoriev I.V."/>
            <person name="Lindberg D.R."/>
            <person name="Seaver E.C."/>
            <person name="Weisblat D.A."/>
            <person name="Putnam N.H."/>
            <person name="Rokhsar D.S."/>
        </authorList>
    </citation>
    <scope>NUCLEOTIDE SEQUENCE [LARGE SCALE GENOMIC DNA]</scope>
</reference>
<organism evidence="6 7">
    <name type="scientific">Lottia gigantea</name>
    <name type="common">Giant owl limpet</name>
    <dbReference type="NCBI Taxonomy" id="225164"/>
    <lineage>
        <taxon>Eukaryota</taxon>
        <taxon>Metazoa</taxon>
        <taxon>Spiralia</taxon>
        <taxon>Lophotrochozoa</taxon>
        <taxon>Mollusca</taxon>
        <taxon>Gastropoda</taxon>
        <taxon>Patellogastropoda</taxon>
        <taxon>Lottioidea</taxon>
        <taxon>Lottiidae</taxon>
        <taxon>Lottia</taxon>
    </lineage>
</organism>
<comment type="subcellular location">
    <subcellularLocation>
        <location evidence="1">Endosome</location>
    </subcellularLocation>
</comment>
<keyword evidence="7" id="KW-1185">Reference proteome</keyword>
<dbReference type="EMBL" id="KB199905">
    <property type="protein sequence ID" value="ESP04066.1"/>
    <property type="molecule type" value="Genomic_DNA"/>
</dbReference>
<dbReference type="RefSeq" id="XP_009045548.1">
    <property type="nucleotide sequence ID" value="XM_009047300.1"/>
</dbReference>
<dbReference type="Pfam" id="PF00307">
    <property type="entry name" value="CH"/>
    <property type="match status" value="1"/>
</dbReference>
<name>V4B9J0_LOTGI</name>
<keyword evidence="4" id="KW-0175">Coiled coil</keyword>
<dbReference type="Gene3D" id="1.10.418.10">
    <property type="entry name" value="Calponin-like domain"/>
    <property type="match status" value="1"/>
</dbReference>
<dbReference type="GeneID" id="20252322"/>
<evidence type="ECO:0000256" key="2">
    <source>
        <dbReference type="ARBA" id="ARBA00022553"/>
    </source>
</evidence>
<proteinExistence type="predicted"/>
<dbReference type="SUPFAM" id="SSF47576">
    <property type="entry name" value="Calponin-homology domain, CH-domain"/>
    <property type="match status" value="1"/>
</dbReference>
<keyword evidence="2" id="KW-0597">Phosphoprotein</keyword>
<dbReference type="PANTHER" id="PTHR23167">
    <property type="entry name" value="CALPONIN HOMOLOGY DOMAIN-CONTAINING PROTEIN DDB_G0272472-RELATED"/>
    <property type="match status" value="1"/>
</dbReference>
<feature type="non-terminal residue" evidence="6">
    <location>
        <position position="88"/>
    </location>
</feature>
<dbReference type="KEGG" id="lgi:LOTGIDRAFT_78103"/>
<dbReference type="AlphaFoldDB" id="V4B9J0"/>
<evidence type="ECO:0000256" key="1">
    <source>
        <dbReference type="ARBA" id="ARBA00004177"/>
    </source>
</evidence>
<evidence type="ECO:0000259" key="5">
    <source>
        <dbReference type="PROSITE" id="PS50021"/>
    </source>
</evidence>
<evidence type="ECO:0000256" key="4">
    <source>
        <dbReference type="ARBA" id="ARBA00023054"/>
    </source>
</evidence>
<dbReference type="FunFam" id="1.10.418.10:FF:000023">
    <property type="entry name" value="EH domain-binding protein 1 isoform X1"/>
    <property type="match status" value="1"/>
</dbReference>
<dbReference type="GO" id="GO:0005768">
    <property type="term" value="C:endosome"/>
    <property type="evidence" value="ECO:0007669"/>
    <property type="project" value="UniProtKB-SubCell"/>
</dbReference>
<dbReference type="Proteomes" id="UP000030746">
    <property type="component" value="Unassembled WGS sequence"/>
</dbReference>
<evidence type="ECO:0000313" key="6">
    <source>
        <dbReference type="EMBL" id="ESP04066.1"/>
    </source>
</evidence>
<dbReference type="SMART" id="SM00033">
    <property type="entry name" value="CH"/>
    <property type="match status" value="1"/>
</dbReference>
<protein>
    <recommendedName>
        <fullName evidence="5">Calponin-homology (CH) domain-containing protein</fullName>
    </recommendedName>
</protein>
<feature type="non-terminal residue" evidence="6">
    <location>
        <position position="1"/>
    </location>
</feature>
<feature type="domain" description="Calponin-homology (CH)" evidence="5">
    <location>
        <begin position="1"/>
        <end position="88"/>
    </location>
</feature>
<sequence>IKGLQQWCARRTEGYRDVNVIDMSTSWRDGLAFCAIIHRFRPDLIDFDSLSKENIFENNQLAFEVAENELDIPAFLDAPDMVRMKKPD</sequence>
<dbReference type="InterPro" id="IPR050540">
    <property type="entry name" value="F-actin_Monoox_Mical"/>
</dbReference>
<gene>
    <name evidence="6" type="ORF">LOTGIDRAFT_78103</name>
</gene>
<evidence type="ECO:0000256" key="3">
    <source>
        <dbReference type="ARBA" id="ARBA00022753"/>
    </source>
</evidence>
<dbReference type="HOGENOM" id="CLU_040651_2_0_1"/>
<dbReference type="STRING" id="225164.V4B9J0"/>
<evidence type="ECO:0000313" key="7">
    <source>
        <dbReference type="Proteomes" id="UP000030746"/>
    </source>
</evidence>
<dbReference type="PROSITE" id="PS50021">
    <property type="entry name" value="CH"/>
    <property type="match status" value="1"/>
</dbReference>
<dbReference type="InterPro" id="IPR001715">
    <property type="entry name" value="CH_dom"/>
</dbReference>
<dbReference type="PANTHER" id="PTHR23167:SF90">
    <property type="entry name" value="MICAL-LIKE PROTEIN 1"/>
    <property type="match status" value="1"/>
</dbReference>
<dbReference type="CTD" id="20252322"/>